<protein>
    <recommendedName>
        <fullName evidence="4">Alanine racemase</fullName>
        <ecNumber evidence="4">5.1.1.1</ecNumber>
    </recommendedName>
</protein>
<comment type="pathway">
    <text evidence="4">Amino-acid biosynthesis; D-alanine biosynthesis; D-alanine from L-alanine: step 1/1.</text>
</comment>
<dbReference type="SUPFAM" id="SSF51419">
    <property type="entry name" value="PLP-binding barrel"/>
    <property type="match status" value="1"/>
</dbReference>
<dbReference type="SUPFAM" id="SSF50621">
    <property type="entry name" value="Alanine racemase C-terminal domain-like"/>
    <property type="match status" value="1"/>
</dbReference>
<evidence type="ECO:0000256" key="4">
    <source>
        <dbReference type="HAMAP-Rule" id="MF_01201"/>
    </source>
</evidence>
<feature type="modified residue" description="N6-(pyridoxal phosphate)lysine" evidence="4">
    <location>
        <position position="39"/>
    </location>
</feature>
<keyword evidence="3 4" id="KW-0413">Isomerase</keyword>
<dbReference type="Pfam" id="PF01168">
    <property type="entry name" value="Ala_racemase_N"/>
    <property type="match status" value="1"/>
</dbReference>
<keyword evidence="2 4" id="KW-0663">Pyridoxal phosphate</keyword>
<dbReference type="InterPro" id="IPR011079">
    <property type="entry name" value="Ala_racemase_C"/>
</dbReference>
<evidence type="ECO:0000256" key="3">
    <source>
        <dbReference type="ARBA" id="ARBA00023235"/>
    </source>
</evidence>
<dbReference type="Gene3D" id="3.20.20.10">
    <property type="entry name" value="Alanine racemase"/>
    <property type="match status" value="1"/>
</dbReference>
<evidence type="ECO:0000256" key="1">
    <source>
        <dbReference type="ARBA" id="ARBA00001933"/>
    </source>
</evidence>
<name>A0ABT1SGM5_9FIRM</name>
<comment type="catalytic activity">
    <reaction evidence="4">
        <text>L-alanine = D-alanine</text>
        <dbReference type="Rhea" id="RHEA:20249"/>
        <dbReference type="ChEBI" id="CHEBI:57416"/>
        <dbReference type="ChEBI" id="CHEBI:57972"/>
        <dbReference type="EC" id="5.1.1.1"/>
    </reaction>
</comment>
<dbReference type="EC" id="5.1.1.1" evidence="4"/>
<evidence type="ECO:0000259" key="5">
    <source>
        <dbReference type="SMART" id="SM01005"/>
    </source>
</evidence>
<dbReference type="InterPro" id="IPR029066">
    <property type="entry name" value="PLP-binding_barrel"/>
</dbReference>
<organism evidence="6 7">
    <name type="scientific">Tissierella carlieri</name>
    <dbReference type="NCBI Taxonomy" id="689904"/>
    <lineage>
        <taxon>Bacteria</taxon>
        <taxon>Bacillati</taxon>
        <taxon>Bacillota</taxon>
        <taxon>Tissierellia</taxon>
        <taxon>Tissierellales</taxon>
        <taxon>Tissierellaceae</taxon>
        <taxon>Tissierella</taxon>
    </lineage>
</organism>
<accession>A0ABT1SGM5</accession>
<dbReference type="SMART" id="SM01005">
    <property type="entry name" value="Ala_racemase_C"/>
    <property type="match status" value="1"/>
</dbReference>
<feature type="domain" description="Alanine racemase C-terminal" evidence="5">
    <location>
        <begin position="246"/>
        <end position="373"/>
    </location>
</feature>
<feature type="binding site" evidence="4">
    <location>
        <position position="137"/>
    </location>
    <ligand>
        <name>substrate</name>
    </ligand>
</feature>
<comment type="caution">
    <text evidence="6">The sequence shown here is derived from an EMBL/GenBank/DDBJ whole genome shotgun (WGS) entry which is preliminary data.</text>
</comment>
<keyword evidence="7" id="KW-1185">Reference proteome</keyword>
<dbReference type="PRINTS" id="PR00992">
    <property type="entry name" value="ALARACEMASE"/>
</dbReference>
<dbReference type="GO" id="GO:0008784">
    <property type="term" value="F:alanine racemase activity"/>
    <property type="evidence" value="ECO:0007669"/>
    <property type="project" value="UniProtKB-EC"/>
</dbReference>
<comment type="function">
    <text evidence="4">Catalyzes the interconversion of L-alanine and D-alanine. May also act on other amino acids.</text>
</comment>
<dbReference type="PANTHER" id="PTHR30511:SF0">
    <property type="entry name" value="ALANINE RACEMASE, CATABOLIC-RELATED"/>
    <property type="match status" value="1"/>
</dbReference>
<comment type="similarity">
    <text evidence="4">Belongs to the alanine racemase family.</text>
</comment>
<comment type="cofactor">
    <cofactor evidence="1 4">
        <name>pyridoxal 5'-phosphate</name>
        <dbReference type="ChEBI" id="CHEBI:597326"/>
    </cofactor>
</comment>
<reference evidence="6 7" key="1">
    <citation type="submission" date="2022-06" db="EMBL/GenBank/DDBJ databases">
        <title>Isolation of gut microbiota from human fecal samples.</title>
        <authorList>
            <person name="Pamer E.G."/>
            <person name="Barat B."/>
            <person name="Waligurski E."/>
            <person name="Medina S."/>
            <person name="Paddock L."/>
            <person name="Mostad J."/>
        </authorList>
    </citation>
    <scope>NUCLEOTIDE SEQUENCE [LARGE SCALE GENOMIC DNA]</scope>
    <source>
        <strain evidence="6 7">DFI.7.95</strain>
    </source>
</reference>
<dbReference type="RefSeq" id="WP_256313044.1">
    <property type="nucleotide sequence ID" value="NZ_JANGAC010000026.1"/>
</dbReference>
<dbReference type="InterPro" id="IPR001608">
    <property type="entry name" value="Ala_racemase_N"/>
</dbReference>
<dbReference type="Proteomes" id="UP001524478">
    <property type="component" value="Unassembled WGS sequence"/>
</dbReference>
<feature type="binding site" evidence="4">
    <location>
        <position position="315"/>
    </location>
    <ligand>
        <name>substrate</name>
    </ligand>
</feature>
<sequence>MEKLTRPAWMEIDLDNLIHNYKEIRSILKEKTELMAVVKADAYEHGAVQIVRTLMEEGVEKFGVAHLSEALHIRKYVKDAEILIMGYTPEYLAEKAILNDITLTVYLKEQGEIFSQLAKRLDRTVKIHVKIETGMNRLGFMPNEDGIKDIKDIYNMDNIEVEGMFTHFAASDDDPSYTMEQVRRFDYVCNTLQKLDINIPIKHISNSAAIMNFPDLNYDMVRAGIILYGVYPFPNADRELLKLKNILTLKAQISHVKEIGSGEKLSYGLIYEAKKKTKIATVPIGYADGFSRELSNKGNCIVNNTVVPIVGRICMDQLMIDVTGLDVKRGDEAILMGKSLDKEITIEEVANKSGQIPAAVQCMFNKRLPRIYIKNKEIINVTDYLLEL</sequence>
<dbReference type="Gene3D" id="2.40.37.10">
    <property type="entry name" value="Lyase, Ornithine Decarboxylase, Chain A, domain 1"/>
    <property type="match status" value="1"/>
</dbReference>
<evidence type="ECO:0000256" key="2">
    <source>
        <dbReference type="ARBA" id="ARBA00022898"/>
    </source>
</evidence>
<dbReference type="InterPro" id="IPR009006">
    <property type="entry name" value="Ala_racemase/Decarboxylase_C"/>
</dbReference>
<dbReference type="InterPro" id="IPR000821">
    <property type="entry name" value="Ala_racemase"/>
</dbReference>
<dbReference type="NCBIfam" id="TIGR00492">
    <property type="entry name" value="alr"/>
    <property type="match status" value="1"/>
</dbReference>
<dbReference type="PANTHER" id="PTHR30511">
    <property type="entry name" value="ALANINE RACEMASE"/>
    <property type="match status" value="1"/>
</dbReference>
<dbReference type="Pfam" id="PF00842">
    <property type="entry name" value="Ala_racemase_C"/>
    <property type="match status" value="1"/>
</dbReference>
<dbReference type="EMBL" id="JANGAC010000026">
    <property type="protein sequence ID" value="MCQ4925630.1"/>
    <property type="molecule type" value="Genomic_DNA"/>
</dbReference>
<dbReference type="HAMAP" id="MF_01201">
    <property type="entry name" value="Ala_racemase"/>
    <property type="match status" value="1"/>
</dbReference>
<evidence type="ECO:0000313" key="7">
    <source>
        <dbReference type="Proteomes" id="UP001524478"/>
    </source>
</evidence>
<gene>
    <name evidence="6" type="primary">alr</name>
    <name evidence="6" type="ORF">NE686_21215</name>
</gene>
<evidence type="ECO:0000313" key="6">
    <source>
        <dbReference type="EMBL" id="MCQ4925630.1"/>
    </source>
</evidence>
<feature type="active site" description="Proton acceptor; specific for L-alanine" evidence="4">
    <location>
        <position position="267"/>
    </location>
</feature>
<feature type="active site" description="Proton acceptor; specific for D-alanine" evidence="4">
    <location>
        <position position="39"/>
    </location>
</feature>
<proteinExistence type="inferred from homology"/>
<dbReference type="CDD" id="cd00430">
    <property type="entry name" value="PLPDE_III_AR"/>
    <property type="match status" value="1"/>
</dbReference>